<gene>
    <name evidence="2" type="ORF">ALC60_00738</name>
</gene>
<dbReference type="AlphaFoldDB" id="A0A151XJF1"/>
<keyword evidence="3" id="KW-1185">Reference proteome</keyword>
<reference evidence="2 3" key="1">
    <citation type="submission" date="2015-09" db="EMBL/GenBank/DDBJ databases">
        <title>Trachymyrmex zeteki WGS genome.</title>
        <authorList>
            <person name="Nygaard S."/>
            <person name="Hu H."/>
            <person name="Boomsma J."/>
            <person name="Zhang G."/>
        </authorList>
    </citation>
    <scope>NUCLEOTIDE SEQUENCE [LARGE SCALE GENOMIC DNA]</scope>
    <source>
        <strain evidence="2">Tzet28-1</strain>
        <tissue evidence="2">Whole body</tissue>
    </source>
</reference>
<dbReference type="Proteomes" id="UP000075809">
    <property type="component" value="Unassembled WGS sequence"/>
</dbReference>
<feature type="compositionally biased region" description="Low complexity" evidence="1">
    <location>
        <begin position="1"/>
        <end position="31"/>
    </location>
</feature>
<name>A0A151XJF1_9HYME</name>
<evidence type="ECO:0000313" key="3">
    <source>
        <dbReference type="Proteomes" id="UP000075809"/>
    </source>
</evidence>
<accession>A0A151XJF1</accession>
<feature type="non-terminal residue" evidence="2">
    <location>
        <position position="1"/>
    </location>
</feature>
<proteinExistence type="predicted"/>
<dbReference type="EMBL" id="KQ982080">
    <property type="protein sequence ID" value="KYQ60330.1"/>
    <property type="molecule type" value="Genomic_DNA"/>
</dbReference>
<feature type="region of interest" description="Disordered" evidence="1">
    <location>
        <begin position="79"/>
        <end position="114"/>
    </location>
</feature>
<protein>
    <submittedName>
        <fullName evidence="2">Uncharacterized protein</fullName>
    </submittedName>
</protein>
<evidence type="ECO:0000256" key="1">
    <source>
        <dbReference type="SAM" id="MobiDB-lite"/>
    </source>
</evidence>
<sequence>AQERLTSTRSSPSSTLSLSTSTSTSSSTVSTDRCAGGGGNNRPFRSTRRCVPEAASDAPAPEYLARSLLQLGCPAVSMPTPRGGVGSEQPPSSDSDDYTTAHHQQQGAGYGQNLDGYTVPKVKVSSPPNVDESASIINGLINNKDNISTALRISRTCKNCLLANYEIVLHRLRIKRSVLCDEQISCMCHEEEAHLQKHESTSKW</sequence>
<evidence type="ECO:0000313" key="2">
    <source>
        <dbReference type="EMBL" id="KYQ60330.1"/>
    </source>
</evidence>
<feature type="region of interest" description="Disordered" evidence="1">
    <location>
        <begin position="1"/>
        <end position="56"/>
    </location>
</feature>
<organism evidence="2 3">
    <name type="scientific">Mycetomoellerius zeteki</name>
    <dbReference type="NCBI Taxonomy" id="64791"/>
    <lineage>
        <taxon>Eukaryota</taxon>
        <taxon>Metazoa</taxon>
        <taxon>Ecdysozoa</taxon>
        <taxon>Arthropoda</taxon>
        <taxon>Hexapoda</taxon>
        <taxon>Insecta</taxon>
        <taxon>Pterygota</taxon>
        <taxon>Neoptera</taxon>
        <taxon>Endopterygota</taxon>
        <taxon>Hymenoptera</taxon>
        <taxon>Apocrita</taxon>
        <taxon>Aculeata</taxon>
        <taxon>Formicoidea</taxon>
        <taxon>Formicidae</taxon>
        <taxon>Myrmicinae</taxon>
        <taxon>Mycetomoellerius</taxon>
    </lineage>
</organism>